<comment type="caution">
    <text evidence="2">The sequence shown here is derived from an EMBL/GenBank/DDBJ whole genome shotgun (WGS) entry which is preliminary data.</text>
</comment>
<feature type="region of interest" description="Disordered" evidence="1">
    <location>
        <begin position="1"/>
        <end position="51"/>
    </location>
</feature>
<dbReference type="CTD" id="78773149"/>
<dbReference type="KEGG" id="crq:GCK72_000711"/>
<dbReference type="AlphaFoldDB" id="A0A6A5HLW6"/>
<dbReference type="RefSeq" id="XP_053591275.1">
    <property type="nucleotide sequence ID" value="XM_053722630.1"/>
</dbReference>
<name>A0A6A5HLW6_CAERE</name>
<feature type="compositionally biased region" description="Basic and acidic residues" evidence="1">
    <location>
        <begin position="67"/>
        <end position="76"/>
    </location>
</feature>
<sequence length="197" mass="22450">MWCQQQPTSSHHTAHSHSNCSHNSRIQLSSENIDDSETTSDSKLPDERGRSHKPWISIWDKHCRDTTDTTDNHCRGEGPTTSGALEERPDDEVTGELHGSVYDKTPVIIDWKVRDVQGFANTLYRIQKRDVSEKRLVVTGKASPVKNLRIMNDSISLANEFAVPQTTKTMRITKNERRLPNLSAMYPKRQFPIKLPT</sequence>
<feature type="compositionally biased region" description="Low complexity" evidence="1">
    <location>
        <begin position="8"/>
        <end position="24"/>
    </location>
</feature>
<gene>
    <name evidence="2" type="ORF">GCK72_000711</name>
</gene>
<evidence type="ECO:0000256" key="1">
    <source>
        <dbReference type="SAM" id="MobiDB-lite"/>
    </source>
</evidence>
<protein>
    <submittedName>
        <fullName evidence="2">Uncharacterized protein</fullName>
    </submittedName>
</protein>
<organism evidence="2 3">
    <name type="scientific">Caenorhabditis remanei</name>
    <name type="common">Caenorhabditis vulgaris</name>
    <dbReference type="NCBI Taxonomy" id="31234"/>
    <lineage>
        <taxon>Eukaryota</taxon>
        <taxon>Metazoa</taxon>
        <taxon>Ecdysozoa</taxon>
        <taxon>Nematoda</taxon>
        <taxon>Chromadorea</taxon>
        <taxon>Rhabditida</taxon>
        <taxon>Rhabditina</taxon>
        <taxon>Rhabditomorpha</taxon>
        <taxon>Rhabditoidea</taxon>
        <taxon>Rhabditidae</taxon>
        <taxon>Peloderinae</taxon>
        <taxon>Caenorhabditis</taxon>
    </lineage>
</organism>
<dbReference type="EMBL" id="WUAV01000001">
    <property type="protein sequence ID" value="KAF1768898.1"/>
    <property type="molecule type" value="Genomic_DNA"/>
</dbReference>
<evidence type="ECO:0000313" key="2">
    <source>
        <dbReference type="EMBL" id="KAF1768898.1"/>
    </source>
</evidence>
<evidence type="ECO:0000313" key="3">
    <source>
        <dbReference type="Proteomes" id="UP000483820"/>
    </source>
</evidence>
<feature type="region of interest" description="Disordered" evidence="1">
    <location>
        <begin position="67"/>
        <end position="92"/>
    </location>
</feature>
<reference evidence="2 3" key="1">
    <citation type="submission" date="2019-12" db="EMBL/GenBank/DDBJ databases">
        <title>Chromosome-level assembly of the Caenorhabditis remanei genome.</title>
        <authorList>
            <person name="Teterina A.A."/>
            <person name="Willis J.H."/>
            <person name="Phillips P.C."/>
        </authorList>
    </citation>
    <scope>NUCLEOTIDE SEQUENCE [LARGE SCALE GENOMIC DNA]</scope>
    <source>
        <strain evidence="2 3">PX506</strain>
        <tissue evidence="2">Whole organism</tissue>
    </source>
</reference>
<dbReference type="GeneID" id="78773149"/>
<accession>A0A6A5HLW6</accession>
<dbReference type="Proteomes" id="UP000483820">
    <property type="component" value="Chromosome I"/>
</dbReference>
<proteinExistence type="predicted"/>